<dbReference type="AlphaFoldDB" id="A0A4Q4MRQ8"/>
<feature type="region of interest" description="Disordered" evidence="1">
    <location>
        <begin position="1"/>
        <end position="20"/>
    </location>
</feature>
<evidence type="ECO:0000313" key="2">
    <source>
        <dbReference type="EMBL" id="RYN57772.1"/>
    </source>
</evidence>
<reference evidence="3" key="1">
    <citation type="journal article" date="2019" name="bioRxiv">
        <title>Genomics, evolutionary history and diagnostics of the Alternaria alternata species group including apple and Asian pear pathotypes.</title>
        <authorList>
            <person name="Armitage A.D."/>
            <person name="Cockerton H.M."/>
            <person name="Sreenivasaprasad S."/>
            <person name="Woodhall J.W."/>
            <person name="Lane C.R."/>
            <person name="Harrison R.J."/>
            <person name="Clarkson J.P."/>
        </authorList>
    </citation>
    <scope>NUCLEOTIDE SEQUENCE [LARGE SCALE GENOMIC DNA]</scope>
    <source>
        <strain evidence="3">FERA 1177</strain>
    </source>
</reference>
<organism evidence="2 3">
    <name type="scientific">Alternaria alternata</name>
    <name type="common">Alternaria rot fungus</name>
    <name type="synonym">Torula alternata</name>
    <dbReference type="NCBI Taxonomy" id="5599"/>
    <lineage>
        <taxon>Eukaryota</taxon>
        <taxon>Fungi</taxon>
        <taxon>Dikarya</taxon>
        <taxon>Ascomycota</taxon>
        <taxon>Pezizomycotina</taxon>
        <taxon>Dothideomycetes</taxon>
        <taxon>Pleosporomycetidae</taxon>
        <taxon>Pleosporales</taxon>
        <taxon>Pleosporineae</taxon>
        <taxon>Pleosporaceae</taxon>
        <taxon>Alternaria</taxon>
        <taxon>Alternaria sect. Alternaria</taxon>
        <taxon>Alternaria alternata complex</taxon>
    </lineage>
</organism>
<dbReference type="Proteomes" id="UP000291422">
    <property type="component" value="Unassembled WGS sequence"/>
</dbReference>
<feature type="region of interest" description="Disordered" evidence="1">
    <location>
        <begin position="48"/>
        <end position="73"/>
    </location>
</feature>
<accession>A0A4Q4MRQ8</accession>
<gene>
    <name evidence="2" type="ORF">AA0117_g13193</name>
</gene>
<proteinExistence type="predicted"/>
<comment type="caution">
    <text evidence="2">The sequence shown here is derived from an EMBL/GenBank/DDBJ whole genome shotgun (WGS) entry which is preliminary data.</text>
</comment>
<protein>
    <submittedName>
        <fullName evidence="2">Uncharacterized protein</fullName>
    </submittedName>
</protein>
<name>A0A4Q4MRQ8_ALTAL</name>
<sequence length="73" mass="7791">MEIARRATLEARGPPAAPSPDPFLLVLSSMSQSQHTAHPMHLSRTCINPSKQRSASGRPLGLQGCLAGESRVE</sequence>
<evidence type="ECO:0000256" key="1">
    <source>
        <dbReference type="SAM" id="MobiDB-lite"/>
    </source>
</evidence>
<evidence type="ECO:0000313" key="3">
    <source>
        <dbReference type="Proteomes" id="UP000291422"/>
    </source>
</evidence>
<dbReference type="EMBL" id="PDXD01000157">
    <property type="protein sequence ID" value="RYN57772.1"/>
    <property type="molecule type" value="Genomic_DNA"/>
</dbReference>